<dbReference type="InterPro" id="IPR053154">
    <property type="entry name" value="c-di-AMP_regulator"/>
</dbReference>
<evidence type="ECO:0000256" key="1">
    <source>
        <dbReference type="SAM" id="Phobius"/>
    </source>
</evidence>
<keyword evidence="3" id="KW-1185">Reference proteome</keyword>
<dbReference type="Gene3D" id="2.170.120.40">
    <property type="entry name" value="YbbR-like domain"/>
    <property type="match status" value="1"/>
</dbReference>
<dbReference type="EMBL" id="BAAAZI010000006">
    <property type="protein sequence ID" value="GAA4136753.1"/>
    <property type="molecule type" value="Genomic_DNA"/>
</dbReference>
<dbReference type="Proteomes" id="UP001500101">
    <property type="component" value="Unassembled WGS sequence"/>
</dbReference>
<dbReference type="PANTHER" id="PTHR37804:SF1">
    <property type="entry name" value="CDAA REGULATORY PROTEIN CDAR"/>
    <property type="match status" value="1"/>
</dbReference>
<gene>
    <name evidence="2" type="ORF">GCM10022216_12220</name>
</gene>
<protein>
    <recommendedName>
        <fullName evidence="4">YbbR-like protein</fullName>
    </recommendedName>
</protein>
<organism evidence="2 3">
    <name type="scientific">Sphingobacterium kyonggiense</name>
    <dbReference type="NCBI Taxonomy" id="714075"/>
    <lineage>
        <taxon>Bacteria</taxon>
        <taxon>Pseudomonadati</taxon>
        <taxon>Bacteroidota</taxon>
        <taxon>Sphingobacteriia</taxon>
        <taxon>Sphingobacteriales</taxon>
        <taxon>Sphingobacteriaceae</taxon>
        <taxon>Sphingobacterium</taxon>
    </lineage>
</organism>
<proteinExistence type="predicted"/>
<feature type="transmembrane region" description="Helical" evidence="1">
    <location>
        <begin position="26"/>
        <end position="45"/>
    </location>
</feature>
<comment type="caution">
    <text evidence="2">The sequence shown here is derived from an EMBL/GenBank/DDBJ whole genome shotgun (WGS) entry which is preliminary data.</text>
</comment>
<keyword evidence="1" id="KW-0472">Membrane</keyword>
<evidence type="ECO:0000313" key="3">
    <source>
        <dbReference type="Proteomes" id="UP001500101"/>
    </source>
</evidence>
<dbReference type="PANTHER" id="PTHR37804">
    <property type="entry name" value="CDAA REGULATORY PROTEIN CDAR"/>
    <property type="match status" value="1"/>
</dbReference>
<evidence type="ECO:0008006" key="4">
    <source>
        <dbReference type="Google" id="ProtNLM"/>
    </source>
</evidence>
<reference evidence="3" key="1">
    <citation type="journal article" date="2019" name="Int. J. Syst. Evol. Microbiol.">
        <title>The Global Catalogue of Microorganisms (GCM) 10K type strain sequencing project: providing services to taxonomists for standard genome sequencing and annotation.</title>
        <authorList>
            <consortium name="The Broad Institute Genomics Platform"/>
            <consortium name="The Broad Institute Genome Sequencing Center for Infectious Disease"/>
            <person name="Wu L."/>
            <person name="Ma J."/>
        </authorList>
    </citation>
    <scope>NUCLEOTIDE SEQUENCE [LARGE SCALE GENOMIC DNA]</scope>
    <source>
        <strain evidence="3">JCM 16704</strain>
    </source>
</reference>
<name>A0ABP7YIQ2_9SPHI</name>
<evidence type="ECO:0000313" key="2">
    <source>
        <dbReference type="EMBL" id="GAA4136753.1"/>
    </source>
</evidence>
<keyword evidence="1" id="KW-1133">Transmembrane helix</keyword>
<accession>A0ABP7YIQ2</accession>
<sequence>MGYLVSKYYICNMALRRINKVQRRKLSIFLRCVIISFLAWTLFAISSDYNFSKKASITYVNLPENKAFHPLQADTVSVKIKMSGWKMLMERLYPDTAKIQVDLSGLKSRNFIVFGSQIGFINRQFPKDKQVVAVSPDTLYFDFSKQTQRKVPVKAIHNLSFKKQYGIIGATRTIPEYVTITGPLDDVASIEFLETDTIKGKDVNTDVRTVAYLNRQNKTNITIYPTFAEVIIPVGELTEKVIELPVKVENSKGYTSVRILPSKVKATVQLSVKDYNKWSSRDFEAVVDLEAWKDHGVTSLPIIMTKVPDFCQIISLEPQNVDFFVRK</sequence>
<dbReference type="Gene3D" id="2.170.120.30">
    <property type="match status" value="2"/>
</dbReference>
<keyword evidence="1" id="KW-0812">Transmembrane</keyword>